<evidence type="ECO:0000256" key="1">
    <source>
        <dbReference type="ARBA" id="ARBA00005046"/>
    </source>
</evidence>
<proteinExistence type="predicted"/>
<evidence type="ECO:0000256" key="2">
    <source>
        <dbReference type="ARBA" id="ARBA00023150"/>
    </source>
</evidence>
<evidence type="ECO:0000259" key="3">
    <source>
        <dbReference type="SMART" id="SM00852"/>
    </source>
</evidence>
<dbReference type="RefSeq" id="WP_386763754.1">
    <property type="nucleotide sequence ID" value="NZ_JBHSTI010000002.1"/>
</dbReference>
<keyword evidence="5" id="KW-1185">Reference proteome</keyword>
<dbReference type="NCBIfam" id="TIGR00177">
    <property type="entry name" value="molyb_syn"/>
    <property type="match status" value="1"/>
</dbReference>
<dbReference type="InterPro" id="IPR008284">
    <property type="entry name" value="MoCF_biosynth_CS"/>
</dbReference>
<comment type="caution">
    <text evidence="4">The sequence shown here is derived from an EMBL/GenBank/DDBJ whole genome shotgun (WGS) entry which is preliminary data.</text>
</comment>
<dbReference type="InterPro" id="IPR001453">
    <property type="entry name" value="MoaB/Mog_dom"/>
</dbReference>
<evidence type="ECO:0000313" key="4">
    <source>
        <dbReference type="EMBL" id="MFC6236717.1"/>
    </source>
</evidence>
<dbReference type="SMART" id="SM00852">
    <property type="entry name" value="MoCF_biosynth"/>
    <property type="match status" value="1"/>
</dbReference>
<dbReference type="PROSITE" id="PS01078">
    <property type="entry name" value="MOCF_BIOSYNTHESIS_1"/>
    <property type="match status" value="1"/>
</dbReference>
<evidence type="ECO:0000313" key="5">
    <source>
        <dbReference type="Proteomes" id="UP001596138"/>
    </source>
</evidence>
<dbReference type="Proteomes" id="UP001596138">
    <property type="component" value="Unassembled WGS sequence"/>
</dbReference>
<dbReference type="EMBL" id="JBHSTI010000002">
    <property type="protein sequence ID" value="MFC6236717.1"/>
    <property type="molecule type" value="Genomic_DNA"/>
</dbReference>
<accession>A0ABW1SWD9</accession>
<dbReference type="InterPro" id="IPR036425">
    <property type="entry name" value="MoaB/Mog-like_dom_sf"/>
</dbReference>
<organism evidence="4 5">
    <name type="scientific">Longivirga aurantiaca</name>
    <dbReference type="NCBI Taxonomy" id="1837743"/>
    <lineage>
        <taxon>Bacteria</taxon>
        <taxon>Bacillati</taxon>
        <taxon>Actinomycetota</taxon>
        <taxon>Actinomycetes</taxon>
        <taxon>Sporichthyales</taxon>
        <taxon>Sporichthyaceae</taxon>
        <taxon>Longivirga</taxon>
    </lineage>
</organism>
<dbReference type="CDD" id="cd00886">
    <property type="entry name" value="MogA_MoaB"/>
    <property type="match status" value="1"/>
</dbReference>
<dbReference type="SUPFAM" id="SSF53218">
    <property type="entry name" value="Molybdenum cofactor biosynthesis proteins"/>
    <property type="match status" value="1"/>
</dbReference>
<dbReference type="Gene3D" id="3.40.980.10">
    <property type="entry name" value="MoaB/Mog-like domain"/>
    <property type="match status" value="1"/>
</dbReference>
<reference evidence="5" key="1">
    <citation type="journal article" date="2019" name="Int. J. Syst. Evol. Microbiol.">
        <title>The Global Catalogue of Microorganisms (GCM) 10K type strain sequencing project: providing services to taxonomists for standard genome sequencing and annotation.</title>
        <authorList>
            <consortium name="The Broad Institute Genomics Platform"/>
            <consortium name="The Broad Institute Genome Sequencing Center for Infectious Disease"/>
            <person name="Wu L."/>
            <person name="Ma J."/>
        </authorList>
    </citation>
    <scope>NUCLEOTIDE SEQUENCE [LARGE SCALE GENOMIC DNA]</scope>
    <source>
        <strain evidence="5">CGMCC 4.7317</strain>
    </source>
</reference>
<dbReference type="InterPro" id="IPR051920">
    <property type="entry name" value="MPT_Adenylyltrnsfr/MoaC-Rel"/>
</dbReference>
<gene>
    <name evidence="4" type="ORF">ACFQGU_02415</name>
</gene>
<sequence>MRALVITISTRAAAGVYEDVSGPVLVAGLEALGFDVAGPTVVPDGPEIESVLLGAVHDRFDVVLTTGGTGLTPNDVTPEHTARVITREAPGIAEAIRAAGVAKGVPTAALSRGRAGLAGETLIVNLPGSKGGVKDGMAVLSELLVHAVEQIRGGDHPRTDDGAA</sequence>
<dbReference type="PANTHER" id="PTHR43764:SF1">
    <property type="entry name" value="MOLYBDOPTERIN MOLYBDOTRANSFERASE"/>
    <property type="match status" value="1"/>
</dbReference>
<keyword evidence="2" id="KW-0501">Molybdenum cofactor biosynthesis</keyword>
<dbReference type="Pfam" id="PF00994">
    <property type="entry name" value="MoCF_biosynth"/>
    <property type="match status" value="1"/>
</dbReference>
<dbReference type="PANTHER" id="PTHR43764">
    <property type="entry name" value="MOLYBDENUM COFACTOR BIOSYNTHESIS"/>
    <property type="match status" value="1"/>
</dbReference>
<feature type="domain" description="MoaB/Mog" evidence="3">
    <location>
        <begin position="4"/>
        <end position="147"/>
    </location>
</feature>
<protein>
    <submittedName>
        <fullName evidence="4">Molybdenum cofactor biosynthesis protein B</fullName>
    </submittedName>
</protein>
<comment type="pathway">
    <text evidence="1">Cofactor biosynthesis; molybdopterin biosynthesis.</text>
</comment>
<name>A0ABW1SWD9_9ACTN</name>